<keyword evidence="3 6" id="KW-0378">Hydrolase</keyword>
<proteinExistence type="inferred from homology"/>
<evidence type="ECO:0000313" key="10">
    <source>
        <dbReference type="Proteomes" id="UP000576209"/>
    </source>
</evidence>
<name>A0A840EFL1_9BACT</name>
<evidence type="ECO:0000259" key="8">
    <source>
        <dbReference type="Pfam" id="PF01435"/>
    </source>
</evidence>
<feature type="domain" description="Peptidase M48" evidence="8">
    <location>
        <begin position="63"/>
        <end position="236"/>
    </location>
</feature>
<dbReference type="Gene3D" id="3.30.2010.10">
    <property type="entry name" value="Metalloproteases ('zincins'), catalytic domain"/>
    <property type="match status" value="1"/>
</dbReference>
<evidence type="ECO:0000313" key="9">
    <source>
        <dbReference type="EMBL" id="MBB4079716.1"/>
    </source>
</evidence>
<sequence>MKSTAVRIFLLCLPLYFTACSEDGDFNVFSTQQDLELGQQTDQQIRSEPQEFPILDPQDYPQAYAYLQGMVDEIVSQGNVPYADLFPYEVAIINKDVENAFATPGGFLYVYTGLVQRLETGDQLAGVMAHEIAHSAERHSTDQLTKQYGISTLLSLISGGDPGLLSQIASGLLTLQFSRSDESEADDRSVDYLCETDYAANGAAGFFEMIQDSINPPAFLSTHPNPDDRVQEINQRAIDKNCDTNTAELAPFQQFQRNLPK</sequence>
<accession>A0A840EFL1</accession>
<dbReference type="GO" id="GO:0051603">
    <property type="term" value="P:proteolysis involved in protein catabolic process"/>
    <property type="evidence" value="ECO:0007669"/>
    <property type="project" value="TreeGrafter"/>
</dbReference>
<evidence type="ECO:0000256" key="2">
    <source>
        <dbReference type="ARBA" id="ARBA00022723"/>
    </source>
</evidence>
<keyword evidence="5 6" id="KW-0482">Metalloprotease</keyword>
<dbReference type="GO" id="GO:0004222">
    <property type="term" value="F:metalloendopeptidase activity"/>
    <property type="evidence" value="ECO:0007669"/>
    <property type="project" value="InterPro"/>
</dbReference>
<evidence type="ECO:0000256" key="6">
    <source>
        <dbReference type="RuleBase" id="RU003983"/>
    </source>
</evidence>
<keyword evidence="4 6" id="KW-0862">Zinc</keyword>
<dbReference type="RefSeq" id="WP_183495947.1">
    <property type="nucleotide sequence ID" value="NZ_JACIFF010000005.1"/>
</dbReference>
<dbReference type="AlphaFoldDB" id="A0A840EFL1"/>
<keyword evidence="10" id="KW-1185">Reference proteome</keyword>
<evidence type="ECO:0000256" key="5">
    <source>
        <dbReference type="ARBA" id="ARBA00023049"/>
    </source>
</evidence>
<reference evidence="9 10" key="1">
    <citation type="submission" date="2020-08" db="EMBL/GenBank/DDBJ databases">
        <title>Genomic Encyclopedia of Type Strains, Phase IV (KMG-IV): sequencing the most valuable type-strain genomes for metagenomic binning, comparative biology and taxonomic classification.</title>
        <authorList>
            <person name="Goeker M."/>
        </authorList>
    </citation>
    <scope>NUCLEOTIDE SEQUENCE [LARGE SCALE GENOMIC DNA]</scope>
    <source>
        <strain evidence="9 10">DSM 105137</strain>
    </source>
</reference>
<protein>
    <submittedName>
        <fullName evidence="9">Putative Zn-dependent protease</fullName>
    </submittedName>
</protein>
<dbReference type="Proteomes" id="UP000576209">
    <property type="component" value="Unassembled WGS sequence"/>
</dbReference>
<dbReference type="CDD" id="cd07333">
    <property type="entry name" value="M48C_bepA_like"/>
    <property type="match status" value="1"/>
</dbReference>
<organism evidence="9 10">
    <name type="scientific">Neolewinella aquimaris</name>
    <dbReference type="NCBI Taxonomy" id="1835722"/>
    <lineage>
        <taxon>Bacteria</taxon>
        <taxon>Pseudomonadati</taxon>
        <taxon>Bacteroidota</taxon>
        <taxon>Saprospiria</taxon>
        <taxon>Saprospirales</taxon>
        <taxon>Lewinellaceae</taxon>
        <taxon>Neolewinella</taxon>
    </lineage>
</organism>
<gene>
    <name evidence="9" type="ORF">GGR28_002341</name>
</gene>
<dbReference type="PANTHER" id="PTHR22726">
    <property type="entry name" value="METALLOENDOPEPTIDASE OMA1"/>
    <property type="match status" value="1"/>
</dbReference>
<feature type="chain" id="PRO_5032979569" evidence="7">
    <location>
        <begin position="22"/>
        <end position="261"/>
    </location>
</feature>
<dbReference type="GO" id="GO:0046872">
    <property type="term" value="F:metal ion binding"/>
    <property type="evidence" value="ECO:0007669"/>
    <property type="project" value="UniProtKB-KW"/>
</dbReference>
<evidence type="ECO:0000256" key="1">
    <source>
        <dbReference type="ARBA" id="ARBA00022670"/>
    </source>
</evidence>
<dbReference type="GO" id="GO:0016020">
    <property type="term" value="C:membrane"/>
    <property type="evidence" value="ECO:0007669"/>
    <property type="project" value="TreeGrafter"/>
</dbReference>
<dbReference type="EMBL" id="JACIFF010000005">
    <property type="protein sequence ID" value="MBB4079716.1"/>
    <property type="molecule type" value="Genomic_DNA"/>
</dbReference>
<feature type="signal peptide" evidence="7">
    <location>
        <begin position="1"/>
        <end position="21"/>
    </location>
</feature>
<comment type="caution">
    <text evidence="9">The sequence shown here is derived from an EMBL/GenBank/DDBJ whole genome shotgun (WGS) entry which is preliminary data.</text>
</comment>
<dbReference type="PANTHER" id="PTHR22726:SF1">
    <property type="entry name" value="METALLOENDOPEPTIDASE OMA1, MITOCHONDRIAL"/>
    <property type="match status" value="1"/>
</dbReference>
<dbReference type="InterPro" id="IPR001915">
    <property type="entry name" value="Peptidase_M48"/>
</dbReference>
<evidence type="ECO:0000256" key="3">
    <source>
        <dbReference type="ARBA" id="ARBA00022801"/>
    </source>
</evidence>
<keyword evidence="1 6" id="KW-0645">Protease</keyword>
<evidence type="ECO:0000256" key="7">
    <source>
        <dbReference type="SAM" id="SignalP"/>
    </source>
</evidence>
<dbReference type="Pfam" id="PF01435">
    <property type="entry name" value="Peptidase_M48"/>
    <property type="match status" value="1"/>
</dbReference>
<comment type="cofactor">
    <cofactor evidence="6">
        <name>Zn(2+)</name>
        <dbReference type="ChEBI" id="CHEBI:29105"/>
    </cofactor>
    <text evidence="6">Binds 1 zinc ion per subunit.</text>
</comment>
<dbReference type="InterPro" id="IPR051156">
    <property type="entry name" value="Mito/Outer_Membr_Metalloprot"/>
</dbReference>
<evidence type="ECO:0000256" key="4">
    <source>
        <dbReference type="ARBA" id="ARBA00022833"/>
    </source>
</evidence>
<keyword evidence="2" id="KW-0479">Metal-binding</keyword>
<comment type="similarity">
    <text evidence="6">Belongs to the peptidase M48 family.</text>
</comment>
<keyword evidence="7" id="KW-0732">Signal</keyword>